<dbReference type="EMBL" id="LUGM01000002">
    <property type="protein sequence ID" value="KYH15332.1"/>
    <property type="molecule type" value="Genomic_DNA"/>
</dbReference>
<dbReference type="RefSeq" id="WP_061855469.1">
    <property type="nucleotide sequence ID" value="NZ_LUGM01000002.1"/>
</dbReference>
<dbReference type="GO" id="GO:0006352">
    <property type="term" value="P:DNA-templated transcription initiation"/>
    <property type="evidence" value="ECO:0007669"/>
    <property type="project" value="InterPro"/>
</dbReference>
<evidence type="ECO:0000256" key="6">
    <source>
        <dbReference type="ARBA" id="ARBA00023163"/>
    </source>
</evidence>
<protein>
    <recommendedName>
        <fullName evidence="2">RNA polymerase sigma factor SigS</fullName>
    </recommendedName>
</protein>
<dbReference type="GO" id="GO:0003677">
    <property type="term" value="F:DNA binding"/>
    <property type="evidence" value="ECO:0007669"/>
    <property type="project" value="UniProtKB-KW"/>
</dbReference>
<dbReference type="SUPFAM" id="SSF46894">
    <property type="entry name" value="C-terminal effector domain of the bipartite response regulators"/>
    <property type="match status" value="1"/>
</dbReference>
<dbReference type="NCBIfam" id="TIGR02937">
    <property type="entry name" value="sigma70-ECF"/>
    <property type="match status" value="1"/>
</dbReference>
<evidence type="ECO:0000256" key="1">
    <source>
        <dbReference type="ARBA" id="ARBA00007788"/>
    </source>
</evidence>
<dbReference type="AlphaFoldDB" id="A0A151A7J3"/>
<evidence type="ECO:0000256" key="2">
    <source>
        <dbReference type="ARBA" id="ARBA00021245"/>
    </source>
</evidence>
<dbReference type="Pfam" id="PF04542">
    <property type="entry name" value="Sigma70_r2"/>
    <property type="match status" value="1"/>
</dbReference>
<dbReference type="InterPro" id="IPR014284">
    <property type="entry name" value="RNA_pol_sigma-70_dom"/>
</dbReference>
<name>A0A151A7J3_9STAP</name>
<sequence>MIRNKTTKDYEQLSQLRIDDCIDLEQYLNKMGPKIRQRLNHYAIDCHAQDDLYQEVVVKIFLAISKFDFRRSTPFEHYINKIVKSVKYDYLRKRINLNHKQEMLINEYKVEYNYFKYYHLVEQQVLKDEIAEQIKQSLSILSDFECVVVTFLLQGYTPQEMARKLNVNNKNIYNAIQRCKIKLRKKLTLHKDN</sequence>
<evidence type="ECO:0000313" key="10">
    <source>
        <dbReference type="Proteomes" id="UP000075418"/>
    </source>
</evidence>
<keyword evidence="3" id="KW-0805">Transcription regulation</keyword>
<evidence type="ECO:0000256" key="3">
    <source>
        <dbReference type="ARBA" id="ARBA00023015"/>
    </source>
</evidence>
<dbReference type="PANTHER" id="PTHR30385">
    <property type="entry name" value="SIGMA FACTOR F FLAGELLAR"/>
    <property type="match status" value="1"/>
</dbReference>
<dbReference type="InterPro" id="IPR016032">
    <property type="entry name" value="Sig_transdc_resp-reg_C-effctor"/>
</dbReference>
<dbReference type="GO" id="GO:0016987">
    <property type="term" value="F:sigma factor activity"/>
    <property type="evidence" value="ECO:0007669"/>
    <property type="project" value="UniProtKB-KW"/>
</dbReference>
<dbReference type="SUPFAM" id="SSF88946">
    <property type="entry name" value="Sigma2 domain of RNA polymerase sigma factors"/>
    <property type="match status" value="1"/>
</dbReference>
<evidence type="ECO:0000256" key="4">
    <source>
        <dbReference type="ARBA" id="ARBA00023082"/>
    </source>
</evidence>
<dbReference type="InterPro" id="IPR013325">
    <property type="entry name" value="RNA_pol_sigma_r2"/>
</dbReference>
<evidence type="ECO:0000256" key="5">
    <source>
        <dbReference type="ARBA" id="ARBA00023125"/>
    </source>
</evidence>
<evidence type="ECO:0000313" key="9">
    <source>
        <dbReference type="EMBL" id="KYH15332.1"/>
    </source>
</evidence>
<keyword evidence="5" id="KW-0238">DNA-binding</keyword>
<feature type="domain" description="RNA polymerase sigma-70 region 2" evidence="8">
    <location>
        <begin position="32"/>
        <end position="94"/>
    </location>
</feature>
<keyword evidence="6" id="KW-0804">Transcription</keyword>
<dbReference type="Proteomes" id="UP000075418">
    <property type="component" value="Unassembled WGS sequence"/>
</dbReference>
<dbReference type="InterPro" id="IPR007627">
    <property type="entry name" value="RNA_pol_sigma70_r2"/>
</dbReference>
<accession>A0A151A7J3</accession>
<evidence type="ECO:0000256" key="7">
    <source>
        <dbReference type="ARBA" id="ARBA00024701"/>
    </source>
</evidence>
<gene>
    <name evidence="9" type="ORF">A0131_11210</name>
</gene>
<proteinExistence type="inferred from homology"/>
<comment type="caution">
    <text evidence="9">The sequence shown here is derived from an EMBL/GenBank/DDBJ whole genome shotgun (WGS) entry which is preliminary data.</text>
</comment>
<comment type="function">
    <text evidence="7">Sigma factors are initiation factors that promote the attachment of RNA polymerase to specific initiation sites and are then released. Sigma-S contributes to the protection against external stress, thus playing a role in cellular fitness and survival.</text>
</comment>
<dbReference type="InterPro" id="IPR036388">
    <property type="entry name" value="WH-like_DNA-bd_sf"/>
</dbReference>
<keyword evidence="4" id="KW-0731">Sigma factor</keyword>
<dbReference type="Gene3D" id="1.10.10.10">
    <property type="entry name" value="Winged helix-like DNA-binding domain superfamily/Winged helix DNA-binding domain"/>
    <property type="match status" value="1"/>
</dbReference>
<organism evidence="9 10">
    <name type="scientific">Staphylococcus kloosii</name>
    <dbReference type="NCBI Taxonomy" id="29384"/>
    <lineage>
        <taxon>Bacteria</taxon>
        <taxon>Bacillati</taxon>
        <taxon>Bacillota</taxon>
        <taxon>Bacilli</taxon>
        <taxon>Bacillales</taxon>
        <taxon>Staphylococcaceae</taxon>
        <taxon>Staphylococcus</taxon>
    </lineage>
</organism>
<comment type="similarity">
    <text evidence="1">Belongs to the sigma-70 factor family.</text>
</comment>
<evidence type="ECO:0000259" key="8">
    <source>
        <dbReference type="Pfam" id="PF04542"/>
    </source>
</evidence>
<reference evidence="9 10" key="1">
    <citation type="submission" date="2016-02" db="EMBL/GenBank/DDBJ databases">
        <title>Draft genome sequence of hydrocarbon degrading Staphylococcus saprophyticus Strain CNV2, isolated from crude-oil contaminated soil from Noonmati Oil Refinery, Guwahati, Assam, India.</title>
        <authorList>
            <person name="Mukherjee A."/>
            <person name="Chettri B."/>
            <person name="Langpoklakpam J."/>
            <person name="Singh A.K."/>
            <person name="Chattopadhyay D.J."/>
        </authorList>
    </citation>
    <scope>NUCLEOTIDE SEQUENCE [LARGE SCALE GENOMIC DNA]</scope>
    <source>
        <strain evidence="9 10">CNV2</strain>
    </source>
</reference>
<dbReference type="Gene3D" id="1.10.1740.10">
    <property type="match status" value="1"/>
</dbReference>